<evidence type="ECO:0000256" key="4">
    <source>
        <dbReference type="ARBA" id="ARBA00023295"/>
    </source>
</evidence>
<dbReference type="OrthoDB" id="9758822at2"/>
<dbReference type="InterPro" id="IPR013785">
    <property type="entry name" value="Aldolase_TIM"/>
</dbReference>
<dbReference type="InterPro" id="IPR031704">
    <property type="entry name" value="Glyco_hydro_36_N"/>
</dbReference>
<dbReference type="Pfam" id="PF02065">
    <property type="entry name" value="Melibiase"/>
    <property type="match status" value="1"/>
</dbReference>
<keyword evidence="4 5" id="KW-0326">Glycosidase</keyword>
<proteinExistence type="inferred from homology"/>
<dbReference type="PRINTS" id="PR00743">
    <property type="entry name" value="GLHYDRLASE36"/>
</dbReference>
<feature type="binding site" evidence="7">
    <location>
        <position position="200"/>
    </location>
    <ligand>
        <name>substrate</name>
    </ligand>
</feature>
<organism evidence="10 11">
    <name type="scientific">Clostridium grantii DSM 8605</name>
    <dbReference type="NCBI Taxonomy" id="1121316"/>
    <lineage>
        <taxon>Bacteria</taxon>
        <taxon>Bacillati</taxon>
        <taxon>Bacillota</taxon>
        <taxon>Clostridia</taxon>
        <taxon>Eubacteriales</taxon>
        <taxon>Clostridiaceae</taxon>
        <taxon>Clostridium</taxon>
    </lineage>
</organism>
<evidence type="ECO:0000256" key="5">
    <source>
        <dbReference type="PIRNR" id="PIRNR005536"/>
    </source>
</evidence>
<evidence type="ECO:0000256" key="3">
    <source>
        <dbReference type="ARBA" id="ARBA00022801"/>
    </source>
</evidence>
<dbReference type="CDD" id="cd14791">
    <property type="entry name" value="GH36"/>
    <property type="match status" value="1"/>
</dbReference>
<feature type="binding site" evidence="7">
    <location>
        <position position="444"/>
    </location>
    <ligand>
        <name>substrate</name>
    </ligand>
</feature>
<dbReference type="STRING" id="1121316.SAMN02745207_01375"/>
<sequence length="743" mass="85322">MAITFNERTKEFHLFNNEISYIINILKNNQLGNLYFGKKLNERDSFEHFLQTEARALTSCVFEKDGAFSLDIIKQEYPSYGTSDYRNPAYQVKQVNGSSITNFEYKDHSIYKGKNKLQGLPATYVEAEDEGTTLEIHLEDGVINTELVLYYTIFEKYAAIARSARFINKGKEKIQLTTAMSMSLDLPDDDYEMIHLAGAWSRERHVKNRKLETGIQSVYSARGASSANHNPFIALKRPNTDEFKGEVIGFSLVYSGNFLAQVEVDYLATSRVTLGINPSGFTWNLEENEEFQTPEAVMVYSDNGLNKMSQVYHELYRTRLARGYWRDKVRPVLVNNWEATYFDFDEDKILAIAKAAKEIGIEMFVLDDGWFGKRNDDTTSLGDWFVDKRKLPNGITSLAKKIEELDLKFGLWFEPEMVNKISELYENHPDWVISTPNRKDSHGRNQFVLDFSRKEVVDYIYVMMEKILLDAPISYIKWDMNRNITEAFSSALSADKQEEIMHRYILGVYDLYERLTSKFPEVLFESCASGGGRFDPGMLYYAPQAWTSDDTDAVERLKIQYGTSFVYPISSIGSHVSAVPNHQVLRETGIDMRADVAYFGTFGYELDLNKLSDEEKEIVKKQVTFFKENRELIQKGEFYRIVSPFENDGNVTAWAVVSKDKKEAIAAYYKVLNEPNPKRLTLKLTGLESNTKYSVNGSDDYYWGDELMNFGIPVGKLFTGSLDDAHGKIVKDFYSNIFKIKAI</sequence>
<evidence type="ECO:0000256" key="7">
    <source>
        <dbReference type="PIRSR" id="PIRSR005536-2"/>
    </source>
</evidence>
<protein>
    <recommendedName>
        <fullName evidence="2 5">Alpha-galactosidase</fullName>
        <ecNumber evidence="2 5">3.2.1.22</ecNumber>
    </recommendedName>
</protein>
<dbReference type="RefSeq" id="WP_073337692.1">
    <property type="nucleotide sequence ID" value="NZ_FQXM01000006.1"/>
</dbReference>
<evidence type="ECO:0000259" key="8">
    <source>
        <dbReference type="Pfam" id="PF16874"/>
    </source>
</evidence>
<dbReference type="PANTHER" id="PTHR43053:SF3">
    <property type="entry name" value="ALPHA-GALACTOSIDASE C-RELATED"/>
    <property type="match status" value="1"/>
</dbReference>
<feature type="domain" description="Glycosyl hydrolase family 36 C-terminal" evidence="8">
    <location>
        <begin position="652"/>
        <end position="738"/>
    </location>
</feature>
<evidence type="ECO:0000313" key="10">
    <source>
        <dbReference type="EMBL" id="SHH51660.1"/>
    </source>
</evidence>
<dbReference type="PANTHER" id="PTHR43053">
    <property type="entry name" value="GLYCOSIDASE FAMILY 31"/>
    <property type="match status" value="1"/>
</dbReference>
<feature type="binding site" evidence="7">
    <location>
        <position position="527"/>
    </location>
    <ligand>
        <name>substrate</name>
    </ligand>
</feature>
<dbReference type="GO" id="GO:0004557">
    <property type="term" value="F:alpha-galactosidase activity"/>
    <property type="evidence" value="ECO:0007669"/>
    <property type="project" value="UniProtKB-UniRule"/>
</dbReference>
<feature type="active site" description="Nucleophile" evidence="6">
    <location>
        <position position="479"/>
    </location>
</feature>
<reference evidence="10 11" key="1">
    <citation type="submission" date="2016-11" db="EMBL/GenBank/DDBJ databases">
        <authorList>
            <person name="Jaros S."/>
            <person name="Januszkiewicz K."/>
            <person name="Wedrychowicz H."/>
        </authorList>
    </citation>
    <scope>NUCLEOTIDE SEQUENCE [LARGE SCALE GENOMIC DNA]</scope>
    <source>
        <strain evidence="10 11">DSM 8605</strain>
    </source>
</reference>
<feature type="domain" description="Glycosyl hydrolase family 36 N-terminal" evidence="9">
    <location>
        <begin position="30"/>
        <end position="286"/>
    </location>
</feature>
<feature type="active site" description="Proton donor" evidence="6">
    <location>
        <position position="549"/>
    </location>
</feature>
<feature type="binding site" evidence="7">
    <location>
        <position position="549"/>
    </location>
    <ligand>
        <name>substrate</name>
    </ligand>
</feature>
<gene>
    <name evidence="10" type="ORF">SAMN02745207_01375</name>
</gene>
<dbReference type="PROSITE" id="PS00512">
    <property type="entry name" value="ALPHA_GALACTOSIDASE"/>
    <property type="match status" value="1"/>
</dbReference>
<dbReference type="Gene3D" id="3.20.20.70">
    <property type="entry name" value="Aldolase class I"/>
    <property type="match status" value="1"/>
</dbReference>
<dbReference type="InterPro" id="IPR017853">
    <property type="entry name" value="GH"/>
</dbReference>
<dbReference type="InterPro" id="IPR002252">
    <property type="entry name" value="Glyco_hydro_36"/>
</dbReference>
<keyword evidence="3 5" id="KW-0378">Hydrolase</keyword>
<dbReference type="AlphaFoldDB" id="A0A1M5TLZ0"/>
<evidence type="ECO:0000256" key="1">
    <source>
        <dbReference type="ARBA" id="ARBA00001255"/>
    </source>
</evidence>
<dbReference type="Gene3D" id="2.60.40.1180">
    <property type="entry name" value="Golgi alpha-mannosidase II"/>
    <property type="match status" value="1"/>
</dbReference>
<accession>A0A1M5TLZ0</accession>
<dbReference type="InterPro" id="IPR013780">
    <property type="entry name" value="Glyco_hydro_b"/>
</dbReference>
<dbReference type="PIRSF" id="PIRSF005536">
    <property type="entry name" value="Agal"/>
    <property type="match status" value="1"/>
</dbReference>
<dbReference type="EMBL" id="FQXM01000006">
    <property type="protein sequence ID" value="SHH51660.1"/>
    <property type="molecule type" value="Genomic_DNA"/>
</dbReference>
<dbReference type="InterPro" id="IPR038417">
    <property type="entry name" value="Alpga-gal_N_sf"/>
</dbReference>
<dbReference type="Pfam" id="PF16875">
    <property type="entry name" value="Glyco_hydro_36N"/>
    <property type="match status" value="1"/>
</dbReference>
<dbReference type="EC" id="3.2.1.22" evidence="2 5"/>
<comment type="similarity">
    <text evidence="5">Belongs to the glycosyl hydrolase.</text>
</comment>
<feature type="binding site" evidence="7">
    <location>
        <begin position="477"/>
        <end position="481"/>
    </location>
    <ligand>
        <name>substrate</name>
    </ligand>
</feature>
<dbReference type="Gene3D" id="2.70.98.60">
    <property type="entry name" value="alpha-galactosidase from lactobacil brevis"/>
    <property type="match status" value="1"/>
</dbReference>
<dbReference type="FunFam" id="3.20.20.70:FF:000118">
    <property type="entry name" value="Alpha-galactosidase"/>
    <property type="match status" value="1"/>
</dbReference>
<dbReference type="InterPro" id="IPR050985">
    <property type="entry name" value="Alpha-glycosidase_related"/>
</dbReference>
<dbReference type="InterPro" id="IPR000111">
    <property type="entry name" value="Glyco_hydro_27/36_CS"/>
</dbReference>
<evidence type="ECO:0000256" key="6">
    <source>
        <dbReference type="PIRSR" id="PIRSR005536-1"/>
    </source>
</evidence>
<dbReference type="SUPFAM" id="SSF51445">
    <property type="entry name" value="(Trans)glycosidases"/>
    <property type="match status" value="1"/>
</dbReference>
<evidence type="ECO:0000256" key="2">
    <source>
        <dbReference type="ARBA" id="ARBA00012755"/>
    </source>
</evidence>
<dbReference type="Proteomes" id="UP000184447">
    <property type="component" value="Unassembled WGS sequence"/>
</dbReference>
<feature type="binding site" evidence="7">
    <location>
        <begin position="367"/>
        <end position="368"/>
    </location>
    <ligand>
        <name>substrate</name>
    </ligand>
</feature>
<comment type="catalytic activity">
    <reaction evidence="1 5">
        <text>Hydrolysis of terminal, non-reducing alpha-D-galactose residues in alpha-D-galactosides, including galactose oligosaccharides, galactomannans and galactolipids.</text>
        <dbReference type="EC" id="3.2.1.22"/>
    </reaction>
</comment>
<dbReference type="InterPro" id="IPR031705">
    <property type="entry name" value="Glyco_hydro_36_C"/>
</dbReference>
<name>A0A1M5TLZ0_9CLOT</name>
<evidence type="ECO:0000313" key="11">
    <source>
        <dbReference type="Proteomes" id="UP000184447"/>
    </source>
</evidence>
<keyword evidence="11" id="KW-1185">Reference proteome</keyword>
<evidence type="ECO:0000259" key="9">
    <source>
        <dbReference type="Pfam" id="PF16875"/>
    </source>
</evidence>
<dbReference type="GO" id="GO:0016052">
    <property type="term" value="P:carbohydrate catabolic process"/>
    <property type="evidence" value="ECO:0007669"/>
    <property type="project" value="InterPro"/>
</dbReference>
<dbReference type="Pfam" id="PF16874">
    <property type="entry name" value="Glyco_hydro_36C"/>
    <property type="match status" value="1"/>
</dbReference>